<evidence type="ECO:0000313" key="2">
    <source>
        <dbReference type="EMBL" id="JAD77950.1"/>
    </source>
</evidence>
<reference evidence="2" key="2">
    <citation type="journal article" date="2015" name="Data Brief">
        <title>Shoot transcriptome of the giant reed, Arundo donax.</title>
        <authorList>
            <person name="Barrero R.A."/>
            <person name="Guerrero F.D."/>
            <person name="Moolhuijzen P."/>
            <person name="Goolsby J.A."/>
            <person name="Tidwell J."/>
            <person name="Bellgard S.E."/>
            <person name="Bellgard M.I."/>
        </authorList>
    </citation>
    <scope>NUCLEOTIDE SEQUENCE</scope>
    <source>
        <tissue evidence="2">Shoot tissue taken approximately 20 cm above the soil surface</tissue>
    </source>
</reference>
<dbReference type="EMBL" id="GBRH01219945">
    <property type="protein sequence ID" value="JAD77950.1"/>
    <property type="molecule type" value="Transcribed_RNA"/>
</dbReference>
<accession>A0A0A9CX21</accession>
<name>A0A0A9CX21_ARUDO</name>
<evidence type="ECO:0000256" key="1">
    <source>
        <dbReference type="SAM" id="MobiDB-lite"/>
    </source>
</evidence>
<dbReference type="AlphaFoldDB" id="A0A0A9CX21"/>
<protein>
    <submittedName>
        <fullName evidence="2">Uncharacterized protein</fullName>
    </submittedName>
</protein>
<reference evidence="2" key="1">
    <citation type="submission" date="2014-09" db="EMBL/GenBank/DDBJ databases">
        <authorList>
            <person name="Magalhaes I.L.F."/>
            <person name="Oliveira U."/>
            <person name="Santos F.R."/>
            <person name="Vidigal T.H.D.A."/>
            <person name="Brescovit A.D."/>
            <person name="Santos A.J."/>
        </authorList>
    </citation>
    <scope>NUCLEOTIDE SEQUENCE</scope>
    <source>
        <tissue evidence="2">Shoot tissue taken approximately 20 cm above the soil surface</tissue>
    </source>
</reference>
<feature type="region of interest" description="Disordered" evidence="1">
    <location>
        <begin position="1"/>
        <end position="23"/>
    </location>
</feature>
<organism evidence="2">
    <name type="scientific">Arundo donax</name>
    <name type="common">Giant reed</name>
    <name type="synonym">Donax arundinaceus</name>
    <dbReference type="NCBI Taxonomy" id="35708"/>
    <lineage>
        <taxon>Eukaryota</taxon>
        <taxon>Viridiplantae</taxon>
        <taxon>Streptophyta</taxon>
        <taxon>Embryophyta</taxon>
        <taxon>Tracheophyta</taxon>
        <taxon>Spermatophyta</taxon>
        <taxon>Magnoliopsida</taxon>
        <taxon>Liliopsida</taxon>
        <taxon>Poales</taxon>
        <taxon>Poaceae</taxon>
        <taxon>PACMAD clade</taxon>
        <taxon>Arundinoideae</taxon>
        <taxon>Arundineae</taxon>
        <taxon>Arundo</taxon>
    </lineage>
</organism>
<sequence>MRGFLTMGVKDAAAEGPTAPAPKVTVEEREVVLDAEEVRSTRQ</sequence>
<proteinExistence type="predicted"/>